<dbReference type="InterPro" id="IPR037472">
    <property type="entry name" value="MBD8"/>
</dbReference>
<protein>
    <submittedName>
        <fullName evidence="1">Uncharacterized protein</fullName>
    </submittedName>
</protein>
<evidence type="ECO:0000313" key="1">
    <source>
        <dbReference type="EMBL" id="PRQ24361.1"/>
    </source>
</evidence>
<evidence type="ECO:0000313" key="2">
    <source>
        <dbReference type="Proteomes" id="UP000238479"/>
    </source>
</evidence>
<gene>
    <name evidence="1" type="ORF">RchiOBHm_Chr6g0271611</name>
</gene>
<organism evidence="1 2">
    <name type="scientific">Rosa chinensis</name>
    <name type="common">China rose</name>
    <dbReference type="NCBI Taxonomy" id="74649"/>
    <lineage>
        <taxon>Eukaryota</taxon>
        <taxon>Viridiplantae</taxon>
        <taxon>Streptophyta</taxon>
        <taxon>Embryophyta</taxon>
        <taxon>Tracheophyta</taxon>
        <taxon>Spermatophyta</taxon>
        <taxon>Magnoliopsida</taxon>
        <taxon>eudicotyledons</taxon>
        <taxon>Gunneridae</taxon>
        <taxon>Pentapetalae</taxon>
        <taxon>rosids</taxon>
        <taxon>fabids</taxon>
        <taxon>Rosales</taxon>
        <taxon>Rosaceae</taxon>
        <taxon>Rosoideae</taxon>
        <taxon>Rosoideae incertae sedis</taxon>
        <taxon>Rosa</taxon>
    </lineage>
</organism>
<sequence length="212" mass="23585">MTSLFLDKDVGIAELGVRKRKRGRKPKVKGPAGSSGEVLGLQIVNKNGAAVDIWALQNSENPFGDELRRRTLGLETEEELLGFMRELGGQWGSRRKKRKIVDATEFGDALLGWKLLLGQRNDVLGFTAADTLALLDNNFCPARKLLLFWSPSLVLIMLKGKMDLCSCLVFYTLDNKYSSISFIWVQQYADKDGERRQDVSSSSAILVSAISK</sequence>
<proteinExistence type="predicted"/>
<dbReference type="Gramene" id="PRQ24361">
    <property type="protein sequence ID" value="PRQ24361"/>
    <property type="gene ID" value="RchiOBHm_Chr6g0271611"/>
</dbReference>
<dbReference type="AlphaFoldDB" id="A0A2P6PR21"/>
<reference evidence="1 2" key="1">
    <citation type="journal article" date="2018" name="Nat. Genet.">
        <title>The Rosa genome provides new insights in the design of modern roses.</title>
        <authorList>
            <person name="Bendahmane M."/>
        </authorList>
    </citation>
    <scope>NUCLEOTIDE SEQUENCE [LARGE SCALE GENOMIC DNA]</scope>
    <source>
        <strain evidence="2">cv. Old Blush</strain>
    </source>
</reference>
<accession>A0A2P6PR21</accession>
<dbReference type="PANTHER" id="PTHR37701:SF19">
    <property type="entry name" value="METHYL-CPG-BINDING DOMAIN PROTEIN"/>
    <property type="match status" value="1"/>
</dbReference>
<keyword evidence="2" id="KW-1185">Reference proteome</keyword>
<dbReference type="STRING" id="74649.A0A2P6PR21"/>
<name>A0A2P6PR21_ROSCH</name>
<dbReference type="EMBL" id="PDCK01000044">
    <property type="protein sequence ID" value="PRQ24361.1"/>
    <property type="molecule type" value="Genomic_DNA"/>
</dbReference>
<dbReference type="PANTHER" id="PTHR37701">
    <property type="entry name" value="METHYL-CPG-BINDING DOMAIN-CONTAINING PROTEIN 8"/>
    <property type="match status" value="1"/>
</dbReference>
<dbReference type="Proteomes" id="UP000238479">
    <property type="component" value="Chromosome 6"/>
</dbReference>
<comment type="caution">
    <text evidence="1">The sequence shown here is derived from an EMBL/GenBank/DDBJ whole genome shotgun (WGS) entry which is preliminary data.</text>
</comment>